<dbReference type="OrthoDB" id="6413555at2"/>
<dbReference type="Proteomes" id="UP000286098">
    <property type="component" value="Unassembled WGS sequence"/>
</dbReference>
<dbReference type="PANTHER" id="PTHR30118">
    <property type="entry name" value="HTH-TYPE TRANSCRIPTIONAL REGULATOR LEUO-RELATED"/>
    <property type="match status" value="1"/>
</dbReference>
<evidence type="ECO:0000313" key="7">
    <source>
        <dbReference type="EMBL" id="RNT34656.1"/>
    </source>
</evidence>
<dbReference type="KEGG" id="ecls:LI67_006890"/>
<dbReference type="InterPro" id="IPR050389">
    <property type="entry name" value="LysR-type_TF"/>
</dbReference>
<reference evidence="6 8" key="1">
    <citation type="submission" date="2015-06" db="EMBL/GenBank/DDBJ databases">
        <authorList>
            <person name="Adams M."/>
            <person name="Sutton G."/>
            <person name="Nelson K."/>
            <person name="Bonomo R."/>
            <person name="McCorrison J."/>
            <person name="Sanka R."/>
            <person name="Brinkac L."/>
            <person name="Nierman W."/>
        </authorList>
    </citation>
    <scope>NUCLEOTIDE SEQUENCE [LARGE SCALE GENOMIC DNA]</scope>
    <source>
        <strain evidence="6 8">GN02692</strain>
    </source>
</reference>
<dbReference type="InterPro" id="IPR000847">
    <property type="entry name" value="LysR_HTH_N"/>
</dbReference>
<evidence type="ECO:0000256" key="3">
    <source>
        <dbReference type="ARBA" id="ARBA00023125"/>
    </source>
</evidence>
<keyword evidence="2" id="KW-0805">Transcription regulation</keyword>
<comment type="caution">
    <text evidence="6">The sequence shown here is derived from an EMBL/GenBank/DDBJ whole genome shotgun (WGS) entry which is preliminary data.</text>
</comment>
<organism evidence="6 8">
    <name type="scientific">Enterobacter roggenkampii</name>
    <dbReference type="NCBI Taxonomy" id="1812935"/>
    <lineage>
        <taxon>Bacteria</taxon>
        <taxon>Pseudomonadati</taxon>
        <taxon>Pseudomonadota</taxon>
        <taxon>Gammaproteobacteria</taxon>
        <taxon>Enterobacterales</taxon>
        <taxon>Enterobacteriaceae</taxon>
        <taxon>Enterobacter</taxon>
        <taxon>Enterobacter cloacae complex</taxon>
    </lineage>
</organism>
<dbReference type="PROSITE" id="PS50931">
    <property type="entry name" value="HTH_LYSR"/>
    <property type="match status" value="1"/>
</dbReference>
<dbReference type="Pfam" id="PF03466">
    <property type="entry name" value="LysR_substrate"/>
    <property type="match status" value="1"/>
</dbReference>
<dbReference type="Proteomes" id="UP000036013">
    <property type="component" value="Unassembled WGS sequence"/>
</dbReference>
<dbReference type="Pfam" id="PF00126">
    <property type="entry name" value="HTH_1"/>
    <property type="match status" value="1"/>
</dbReference>
<dbReference type="Gene3D" id="3.40.190.10">
    <property type="entry name" value="Periplasmic binding protein-like II"/>
    <property type="match status" value="2"/>
</dbReference>
<dbReference type="SUPFAM" id="SSF53850">
    <property type="entry name" value="Periplasmic binding protein-like II"/>
    <property type="match status" value="1"/>
</dbReference>
<dbReference type="InterPro" id="IPR005119">
    <property type="entry name" value="LysR_subst-bd"/>
</dbReference>
<proteinExistence type="inferred from homology"/>
<dbReference type="Gene3D" id="1.10.10.10">
    <property type="entry name" value="Winged helix-like DNA-binding domain superfamily/Winged helix DNA-binding domain"/>
    <property type="match status" value="1"/>
</dbReference>
<evidence type="ECO:0000313" key="6">
    <source>
        <dbReference type="EMBL" id="KLP90940.1"/>
    </source>
</evidence>
<dbReference type="PANTHER" id="PTHR30118:SF14">
    <property type="entry name" value="LYSR FAMILY TRANSCRIPTIONAL REGULATOR"/>
    <property type="match status" value="1"/>
</dbReference>
<dbReference type="AlphaFoldDB" id="A0A1S2AY41"/>
<sequence>MANLYDLKKFDLNLLVIFECIYQHLSISKAAETLYITPSAVSQSLQRLRAQLNDPLFIRSGKGITPTTVGINLHHHLEENLNSIEQTINILNNAQIKKSFVIYCPQIVAHGRFGSLLSSLLADENYDIEHNDVLLSPESAEDLLAYRKADLVFSFAPVNSRSIVCTRFMKLAMLLACSKDHPRLGDSATIEELSQEKFTLMRSQENGIKEFQLQSNILLPERNVCFRSDSLLSIMNIIGVSDLIGFVPTILFERYKDHLNLKSISLPFAIPQVDVYMLYNRSALNSSVFTQFIEKIEVE</sequence>
<reference evidence="7 9" key="2">
    <citation type="submission" date="2018-10" db="EMBL/GenBank/DDBJ databases">
        <authorList>
            <person name="Vanduin D."/>
            <person name="Fouts D."/>
            <person name="Wright M."/>
            <person name="Sutton G."/>
            <person name="Nguyen K."/>
            <person name="Kreiswirth B."/>
            <person name="Chen L."/>
            <person name="Rojas L."/>
            <person name="Hujer A."/>
            <person name="Hujer K."/>
            <person name="Bonomo R."/>
            <person name="Adams M."/>
        </authorList>
    </citation>
    <scope>NUCLEOTIDE SEQUENCE [LARGE SCALE GENOMIC DNA]</scope>
    <source>
        <strain evidence="7 9">CRK0054</strain>
    </source>
</reference>
<dbReference type="SUPFAM" id="SSF46785">
    <property type="entry name" value="Winged helix' DNA-binding domain"/>
    <property type="match status" value="1"/>
</dbReference>
<evidence type="ECO:0000256" key="2">
    <source>
        <dbReference type="ARBA" id="ARBA00023015"/>
    </source>
</evidence>
<evidence type="ECO:0000256" key="4">
    <source>
        <dbReference type="ARBA" id="ARBA00023163"/>
    </source>
</evidence>
<evidence type="ECO:0000313" key="8">
    <source>
        <dbReference type="Proteomes" id="UP000036013"/>
    </source>
</evidence>
<evidence type="ECO:0000313" key="9">
    <source>
        <dbReference type="Proteomes" id="UP000286098"/>
    </source>
</evidence>
<keyword evidence="4" id="KW-0804">Transcription</keyword>
<name>A0A1S2AY41_9ENTR</name>
<dbReference type="RefSeq" id="WP_008501014.1">
    <property type="nucleotide sequence ID" value="NZ_CP012162.1"/>
</dbReference>
<evidence type="ECO:0000259" key="5">
    <source>
        <dbReference type="PROSITE" id="PS50931"/>
    </source>
</evidence>
<comment type="similarity">
    <text evidence="1">Belongs to the LysR transcriptional regulatory family.</text>
</comment>
<dbReference type="InterPro" id="IPR036388">
    <property type="entry name" value="WH-like_DNA-bd_sf"/>
</dbReference>
<dbReference type="EMBL" id="LEDI01000110">
    <property type="protein sequence ID" value="KLP90940.1"/>
    <property type="molecule type" value="Genomic_DNA"/>
</dbReference>
<gene>
    <name evidence="6" type="ORF">ABF77_20835</name>
    <name evidence="7" type="ORF">B9059_022150</name>
</gene>
<dbReference type="GO" id="GO:0003700">
    <property type="term" value="F:DNA-binding transcription factor activity"/>
    <property type="evidence" value="ECO:0007669"/>
    <property type="project" value="InterPro"/>
</dbReference>
<protein>
    <submittedName>
        <fullName evidence="6">LysR family transcriptional regulator</fullName>
    </submittedName>
</protein>
<dbReference type="InterPro" id="IPR036390">
    <property type="entry name" value="WH_DNA-bd_sf"/>
</dbReference>
<feature type="domain" description="HTH lysR-type" evidence="5">
    <location>
        <begin position="10"/>
        <end position="67"/>
    </location>
</feature>
<dbReference type="PRINTS" id="PR00039">
    <property type="entry name" value="HTHLYSR"/>
</dbReference>
<dbReference type="NCBIfam" id="NF047710">
    <property type="entry name" value="TransRegCitRGProt"/>
    <property type="match status" value="1"/>
</dbReference>
<evidence type="ECO:0000256" key="1">
    <source>
        <dbReference type="ARBA" id="ARBA00009437"/>
    </source>
</evidence>
<dbReference type="GO" id="GO:0003677">
    <property type="term" value="F:DNA binding"/>
    <property type="evidence" value="ECO:0007669"/>
    <property type="project" value="UniProtKB-KW"/>
</dbReference>
<accession>A0A1S2AY41</accession>
<keyword evidence="3" id="KW-0238">DNA-binding</keyword>
<dbReference type="EMBL" id="NEYZ02000088">
    <property type="protein sequence ID" value="RNT34656.1"/>
    <property type="molecule type" value="Genomic_DNA"/>
</dbReference>